<evidence type="ECO:0000313" key="3">
    <source>
        <dbReference type="Proteomes" id="UP000214357"/>
    </source>
</evidence>
<dbReference type="GeneID" id="30999652"/>
<keyword evidence="3" id="KW-1185">Reference proteome</keyword>
<protein>
    <submittedName>
        <fullName evidence="2">p1</fullName>
    </submittedName>
</protein>
<feature type="compositionally biased region" description="Basic residues" evidence="1">
    <location>
        <begin position="23"/>
        <end position="35"/>
    </location>
</feature>
<evidence type="ECO:0000313" key="2">
    <source>
        <dbReference type="EMBL" id="AQA27292.1"/>
    </source>
</evidence>
<dbReference type="InterPro" id="IPR057959">
    <property type="entry name" value="Shotoku_capsid"/>
</dbReference>
<accession>A0A1P8YT78</accession>
<evidence type="ECO:0000256" key="1">
    <source>
        <dbReference type="SAM" id="MobiDB-lite"/>
    </source>
</evidence>
<proteinExistence type="predicted"/>
<dbReference type="KEGG" id="vg:30999652"/>
<feature type="compositionally biased region" description="Basic residues" evidence="1">
    <location>
        <begin position="1"/>
        <end position="15"/>
    </location>
</feature>
<organism evidence="2">
    <name type="scientific">Amphibola crenata associated bacilladnavirus 2</name>
    <dbReference type="NCBI Taxonomy" id="1941436"/>
    <lineage>
        <taxon>Viruses</taxon>
        <taxon>Monodnaviria</taxon>
        <taxon>Shotokuvirae</taxon>
        <taxon>Cressdnaviricota</taxon>
        <taxon>Arfiviricetes</taxon>
        <taxon>Baphyvirales</taxon>
        <taxon>Bacilladnaviridae</taxon>
        <taxon>Protobacilladnavirus</taxon>
        <taxon>Protobacilladnavirus hasleos</taxon>
    </lineage>
</organism>
<reference evidence="2" key="1">
    <citation type="submission" date="2016-12" db="EMBL/GenBank/DDBJ databases">
        <title>Identification of bacilladnaviruses in Amphibola crenata and benthic sediments in New Zealand.</title>
        <authorList>
            <person name="Varsani A."/>
            <person name="Kraberger S."/>
            <person name="Dayaram A."/>
            <person name="Goldstien S."/>
            <person name="Kazlauskas D."/>
            <person name="Krupovic M."/>
        </authorList>
    </citation>
    <scope>NUCLEOTIDE SEQUENCE [LARGE SCALE GENOMIC DNA]</scope>
    <source>
        <strain evidence="2">GaBacV2</strain>
    </source>
</reference>
<name>A0A1P8YT78_9VIRU</name>
<dbReference type="OrthoDB" id="21386at10239"/>
<sequence>MAPKKTPSKGRRRRTTSVQRRPNPTKRKPTKKTKKAGIAGAAAHLLKPLLMPFDRTNMQPKIPDGKVGTSIGQKFTTTREHFNVGAGNIMHALLFPGQSGGLVVIGCQNFNSVPISSPAFNDAGGFSYTHDLASGMSTLAAKENYHSWRVVSQAARFELLNAAEEDDGWWEAVRVTDSMSVFDFRLDQHDNGTGRGNGTILPYYTLANYQFKPITDEMTYESGRLKDLHKREFQLHQVKDEVDFTQLCTPVTIEGGVESGIGIVGSPYVVDWNGTGGANNGERYGMQNYNAIRNYIDTGYDMIYFRFHCRAAATPTRLLTHIVSNQEIQFSSDAGESRFQTLSARVPQAAATLAARANGGKTASVPAQGKDPSRHGG</sequence>
<dbReference type="Proteomes" id="UP000214357">
    <property type="component" value="Segment"/>
</dbReference>
<dbReference type="EMBL" id="KY405007">
    <property type="protein sequence ID" value="AQA27292.1"/>
    <property type="molecule type" value="Genomic_DNA"/>
</dbReference>
<dbReference type="Pfam" id="PF25628">
    <property type="entry name" value="Shotoku_capsid"/>
    <property type="match status" value="1"/>
</dbReference>
<feature type="region of interest" description="Disordered" evidence="1">
    <location>
        <begin position="353"/>
        <end position="377"/>
    </location>
</feature>
<feature type="region of interest" description="Disordered" evidence="1">
    <location>
        <begin position="1"/>
        <end position="38"/>
    </location>
</feature>
<dbReference type="RefSeq" id="YP_009345085.1">
    <property type="nucleotide sequence ID" value="NC_033741.1"/>
</dbReference>